<dbReference type="EMBL" id="JACGLS010000002">
    <property type="protein sequence ID" value="MBA6155985.1"/>
    <property type="molecule type" value="Genomic_DNA"/>
</dbReference>
<comment type="caution">
    <text evidence="2">The sequence shown here is derived from an EMBL/GenBank/DDBJ whole genome shotgun (WGS) entry which is preliminary data.</text>
</comment>
<proteinExistence type="predicted"/>
<organism evidence="2 3">
    <name type="scientific">Tenacibaculum pelagium</name>
    <dbReference type="NCBI Taxonomy" id="2759527"/>
    <lineage>
        <taxon>Bacteria</taxon>
        <taxon>Pseudomonadati</taxon>
        <taxon>Bacteroidota</taxon>
        <taxon>Flavobacteriia</taxon>
        <taxon>Flavobacteriales</taxon>
        <taxon>Flavobacteriaceae</taxon>
        <taxon>Tenacibaculum</taxon>
    </lineage>
</organism>
<keyword evidence="3" id="KW-1185">Reference proteome</keyword>
<dbReference type="AlphaFoldDB" id="A0A839ALL7"/>
<gene>
    <name evidence="2" type="ORF">H3Z83_05560</name>
</gene>
<name>A0A839ALL7_9FLAO</name>
<evidence type="ECO:0000256" key="1">
    <source>
        <dbReference type="SAM" id="SignalP"/>
    </source>
</evidence>
<evidence type="ECO:0000313" key="3">
    <source>
        <dbReference type="Proteomes" id="UP000563906"/>
    </source>
</evidence>
<sequence>MKKALVITIIFITTSISAQMYQVVHPKKINKKEFHSCKIFFKNDSIASGYGTFFQTGFYGIRFTDSIPEKEYIKNFKLISMMDFEKVEMVKNSKKTVFHSIKTKGVFKKYILLKVYESNLMTLYRNPLYTEIFGFHKKNEEKAKMLGFMFKNKTKKMPSRILRVFNDCPQIKKNYKKKIYKNNYESLIQIINDYDKCKSN</sequence>
<dbReference type="RefSeq" id="WP_182124495.1">
    <property type="nucleotide sequence ID" value="NZ_JACGLS010000002.1"/>
</dbReference>
<reference evidence="2 3" key="1">
    <citation type="submission" date="2020-07" db="EMBL/GenBank/DDBJ databases">
        <title>Bacterium isolated from marine sediment.</title>
        <authorList>
            <person name="Shang D."/>
            <person name="Du Z.-J."/>
        </authorList>
    </citation>
    <scope>NUCLEOTIDE SEQUENCE [LARGE SCALE GENOMIC DNA]</scope>
    <source>
        <strain evidence="2 3">S7007</strain>
    </source>
</reference>
<feature type="chain" id="PRO_5032665338" evidence="1">
    <location>
        <begin position="19"/>
        <end position="200"/>
    </location>
</feature>
<feature type="signal peptide" evidence="1">
    <location>
        <begin position="1"/>
        <end position="18"/>
    </location>
</feature>
<accession>A0A839ALL7</accession>
<protein>
    <submittedName>
        <fullName evidence="2">Uncharacterized protein</fullName>
    </submittedName>
</protein>
<keyword evidence="1" id="KW-0732">Signal</keyword>
<evidence type="ECO:0000313" key="2">
    <source>
        <dbReference type="EMBL" id="MBA6155985.1"/>
    </source>
</evidence>
<dbReference type="Proteomes" id="UP000563906">
    <property type="component" value="Unassembled WGS sequence"/>
</dbReference>